<dbReference type="RefSeq" id="WP_155064025.1">
    <property type="nucleotide sequence ID" value="NZ_WMIF01000008.1"/>
</dbReference>
<name>A0A844H4I7_9RHOB</name>
<dbReference type="Proteomes" id="UP000442533">
    <property type="component" value="Unassembled WGS sequence"/>
</dbReference>
<reference evidence="1 2" key="1">
    <citation type="submission" date="2019-11" db="EMBL/GenBank/DDBJ databases">
        <authorList>
            <person name="Dong K."/>
        </authorList>
    </citation>
    <scope>NUCLEOTIDE SEQUENCE [LARGE SCALE GENOMIC DNA]</scope>
    <source>
        <strain evidence="1 2">JCM 17370</strain>
    </source>
</reference>
<protein>
    <submittedName>
        <fullName evidence="1">Uncharacterized protein</fullName>
    </submittedName>
</protein>
<accession>A0A844H4I7</accession>
<comment type="caution">
    <text evidence="1">The sequence shown here is derived from an EMBL/GenBank/DDBJ whole genome shotgun (WGS) entry which is preliminary data.</text>
</comment>
<gene>
    <name evidence="1" type="ORF">GL279_07615</name>
</gene>
<proteinExistence type="predicted"/>
<sequence length="73" mass="7425">MLLMRYGLGILGIVLAVLLVSHPGAGCASGCRGGGLGPMAQDEVGELLPSLFGLLGLARGWPPWQGPRATAAR</sequence>
<dbReference type="EMBL" id="WMIF01000008">
    <property type="protein sequence ID" value="MTH34463.1"/>
    <property type="molecule type" value="Genomic_DNA"/>
</dbReference>
<dbReference type="AlphaFoldDB" id="A0A844H4I7"/>
<evidence type="ECO:0000313" key="2">
    <source>
        <dbReference type="Proteomes" id="UP000442533"/>
    </source>
</evidence>
<organism evidence="1 2">
    <name type="scientific">Paracoccus limosus</name>
    <dbReference type="NCBI Taxonomy" id="913252"/>
    <lineage>
        <taxon>Bacteria</taxon>
        <taxon>Pseudomonadati</taxon>
        <taxon>Pseudomonadota</taxon>
        <taxon>Alphaproteobacteria</taxon>
        <taxon>Rhodobacterales</taxon>
        <taxon>Paracoccaceae</taxon>
        <taxon>Paracoccus</taxon>
    </lineage>
</organism>
<keyword evidence="2" id="KW-1185">Reference proteome</keyword>
<evidence type="ECO:0000313" key="1">
    <source>
        <dbReference type="EMBL" id="MTH34463.1"/>
    </source>
</evidence>